<feature type="chain" id="PRO_5015710056" evidence="1">
    <location>
        <begin position="19"/>
        <end position="96"/>
    </location>
</feature>
<sequence length="96" mass="10909">MRKLGIICLMFFAGSAFAQQRVTGPEAKNTNVWELKRTATVLNIKGVTTPQLKSPELKNLSIWQRATTSDLIVTIGNRKMHDLQGPKRKNFNPWQK</sequence>
<evidence type="ECO:0000256" key="1">
    <source>
        <dbReference type="SAM" id="SignalP"/>
    </source>
</evidence>
<evidence type="ECO:0000313" key="2">
    <source>
        <dbReference type="EMBL" id="PQJ74266.1"/>
    </source>
</evidence>
<reference evidence="2 3" key="1">
    <citation type="submission" date="2016-12" db="EMBL/GenBank/DDBJ databases">
        <title>Trade-off between light-utilization and light-protection in marine flavobacteria.</title>
        <authorList>
            <person name="Kumagai Y."/>
            <person name="Yoshizawa S."/>
            <person name="Kogure K."/>
            <person name="Iwasaki W."/>
        </authorList>
    </citation>
    <scope>NUCLEOTIDE SEQUENCE [LARGE SCALE GENOMIC DNA]</scope>
    <source>
        <strain evidence="2 3">KCTC 22729</strain>
    </source>
</reference>
<proteinExistence type="predicted"/>
<dbReference type="OrthoDB" id="797657at2"/>
<gene>
    <name evidence="2" type="ORF">BTO13_02815</name>
</gene>
<name>A0A2S7WA27_9FLAO</name>
<dbReference type="AlphaFoldDB" id="A0A2S7WA27"/>
<protein>
    <submittedName>
        <fullName evidence="2">Uncharacterized protein</fullName>
    </submittedName>
</protein>
<evidence type="ECO:0000313" key="3">
    <source>
        <dbReference type="Proteomes" id="UP000237608"/>
    </source>
</evidence>
<dbReference type="RefSeq" id="WP_105045415.1">
    <property type="nucleotide sequence ID" value="NZ_CP150662.1"/>
</dbReference>
<dbReference type="Proteomes" id="UP000237608">
    <property type="component" value="Unassembled WGS sequence"/>
</dbReference>
<feature type="signal peptide" evidence="1">
    <location>
        <begin position="1"/>
        <end position="18"/>
    </location>
</feature>
<accession>A0A2S7WA27</accession>
<dbReference type="EMBL" id="MSCL01000001">
    <property type="protein sequence ID" value="PQJ74266.1"/>
    <property type="molecule type" value="Genomic_DNA"/>
</dbReference>
<keyword evidence="3" id="KW-1185">Reference proteome</keyword>
<comment type="caution">
    <text evidence="2">The sequence shown here is derived from an EMBL/GenBank/DDBJ whole genome shotgun (WGS) entry which is preliminary data.</text>
</comment>
<keyword evidence="1" id="KW-0732">Signal</keyword>
<organism evidence="2 3">
    <name type="scientific">Polaribacter gangjinensis</name>
    <dbReference type="NCBI Taxonomy" id="574710"/>
    <lineage>
        <taxon>Bacteria</taxon>
        <taxon>Pseudomonadati</taxon>
        <taxon>Bacteroidota</taxon>
        <taxon>Flavobacteriia</taxon>
        <taxon>Flavobacteriales</taxon>
        <taxon>Flavobacteriaceae</taxon>
    </lineage>
</organism>